<evidence type="ECO:0000313" key="2">
    <source>
        <dbReference type="Proteomes" id="UP000050443"/>
    </source>
</evidence>
<accession>A0A0Q0S6M0</accession>
<gene>
    <name evidence="1" type="ORF">RC62_4593</name>
</gene>
<name>A0A0Q0S6M0_9FLAO</name>
<evidence type="ECO:0000313" key="1">
    <source>
        <dbReference type="EMBL" id="KQB41217.1"/>
    </source>
</evidence>
<dbReference type="Proteomes" id="UP000050443">
    <property type="component" value="Unassembled WGS sequence"/>
</dbReference>
<dbReference type="STRING" id="362413.RC62_4593"/>
<organism evidence="1 2">
    <name type="scientific">Flavobacterium aquidurense</name>
    <dbReference type="NCBI Taxonomy" id="362413"/>
    <lineage>
        <taxon>Bacteria</taxon>
        <taxon>Pseudomonadati</taxon>
        <taxon>Bacteroidota</taxon>
        <taxon>Flavobacteriia</taxon>
        <taxon>Flavobacteriales</taxon>
        <taxon>Flavobacteriaceae</taxon>
        <taxon>Flavobacterium</taxon>
    </lineage>
</organism>
<sequence length="38" mass="4498">MTHLHLNLLFLKNVDSLLSKTLVLHLTDRKNTKIEKNR</sequence>
<reference evidence="1 2" key="1">
    <citation type="submission" date="2014-09" db="EMBL/GenBank/DDBJ databases">
        <title>Genome sequence of Flavobacterium aquidurense RC62.</title>
        <authorList>
            <person name="Kim J.F."/>
            <person name="Kwak M.-J."/>
        </authorList>
    </citation>
    <scope>NUCLEOTIDE SEQUENCE [LARGE SCALE GENOMIC DNA]</scope>
    <source>
        <strain evidence="1 2">RC62</strain>
    </source>
</reference>
<comment type="caution">
    <text evidence="1">The sequence shown here is derived from an EMBL/GenBank/DDBJ whole genome shotgun (WGS) entry which is preliminary data.</text>
</comment>
<protein>
    <submittedName>
        <fullName evidence="1">Uncharacterized protein</fullName>
    </submittedName>
</protein>
<dbReference type="AlphaFoldDB" id="A0A0Q0S6M0"/>
<dbReference type="PATRIC" id="fig|362413.3.peg.4510"/>
<proteinExistence type="predicted"/>
<dbReference type="EMBL" id="JRLF01000009">
    <property type="protein sequence ID" value="KQB41217.1"/>
    <property type="molecule type" value="Genomic_DNA"/>
</dbReference>